<feature type="region of interest" description="Disordered" evidence="1">
    <location>
        <begin position="686"/>
        <end position="709"/>
    </location>
</feature>
<feature type="compositionally biased region" description="Polar residues" evidence="1">
    <location>
        <begin position="581"/>
        <end position="591"/>
    </location>
</feature>
<feature type="region of interest" description="Disordered" evidence="1">
    <location>
        <begin position="510"/>
        <end position="601"/>
    </location>
</feature>
<organism evidence="2 3">
    <name type="scientific">Hyalella azteca</name>
    <name type="common">Amphipod</name>
    <dbReference type="NCBI Taxonomy" id="294128"/>
    <lineage>
        <taxon>Eukaryota</taxon>
        <taxon>Metazoa</taxon>
        <taxon>Ecdysozoa</taxon>
        <taxon>Arthropoda</taxon>
        <taxon>Crustacea</taxon>
        <taxon>Multicrustacea</taxon>
        <taxon>Malacostraca</taxon>
        <taxon>Eumalacostraca</taxon>
        <taxon>Peracarida</taxon>
        <taxon>Amphipoda</taxon>
        <taxon>Senticaudata</taxon>
        <taxon>Talitrida</taxon>
        <taxon>Talitroidea</taxon>
        <taxon>Hyalellidae</taxon>
        <taxon>Hyalella</taxon>
    </lineage>
</organism>
<feature type="compositionally biased region" description="Basic residues" evidence="1">
    <location>
        <begin position="566"/>
        <end position="580"/>
    </location>
</feature>
<proteinExistence type="predicted"/>
<gene>
    <name evidence="3" type="primary">LOC108670907</name>
</gene>
<dbReference type="GeneID" id="108670907"/>
<dbReference type="RefSeq" id="XP_047738466.1">
    <property type="nucleotide sequence ID" value="XM_047882510.1"/>
</dbReference>
<evidence type="ECO:0000313" key="3">
    <source>
        <dbReference type="RefSeq" id="XP_047738466.1"/>
    </source>
</evidence>
<feature type="region of interest" description="Disordered" evidence="1">
    <location>
        <begin position="14"/>
        <end position="85"/>
    </location>
</feature>
<dbReference type="AlphaFoldDB" id="A0A979FPS0"/>
<dbReference type="OrthoDB" id="6381940at2759"/>
<feature type="compositionally biased region" description="Basic residues" evidence="1">
    <location>
        <begin position="787"/>
        <end position="796"/>
    </location>
</feature>
<evidence type="ECO:0000256" key="1">
    <source>
        <dbReference type="SAM" id="MobiDB-lite"/>
    </source>
</evidence>
<feature type="region of interest" description="Disordered" evidence="1">
    <location>
        <begin position="778"/>
        <end position="797"/>
    </location>
</feature>
<feature type="compositionally biased region" description="Basic residues" evidence="1">
    <location>
        <begin position="518"/>
        <end position="532"/>
    </location>
</feature>
<name>A0A979FPS0_HYAAZ</name>
<dbReference type="Proteomes" id="UP000694843">
    <property type="component" value="Unplaced"/>
</dbReference>
<dbReference type="KEGG" id="hazt:108670907"/>
<protein>
    <submittedName>
        <fullName evidence="3">Uncharacterized protein LOC108670907</fullName>
    </submittedName>
</protein>
<dbReference type="PANTHER" id="PTHR41142:SF1">
    <property type="entry name" value="SI:DKEY-16J16.4"/>
    <property type="match status" value="1"/>
</dbReference>
<evidence type="ECO:0000313" key="2">
    <source>
        <dbReference type="Proteomes" id="UP000694843"/>
    </source>
</evidence>
<reference evidence="3" key="1">
    <citation type="submission" date="2025-08" db="UniProtKB">
        <authorList>
            <consortium name="RefSeq"/>
        </authorList>
    </citation>
    <scope>IDENTIFICATION</scope>
    <source>
        <tissue evidence="3">Whole organism</tissue>
    </source>
</reference>
<accession>A0A979FPS0</accession>
<sequence length="831" mass="89591">MINPLDYVSKKLKYQTLEEQSRPPVGNQKVSAWDANDDCDSGTESDNDNSQEEAEQGSEPWSEEVPSEPSSGCSVRSRPGSHTSTDTLTCLDLPVQPVQPVSCYPNLLLHPQKNPIPLTSLSGSYPPHDPCYVLATARPSSYSPHFPYDDDHRFTRPKPLLIGCQPSSSSSSLCASRRSFAVPPRLPHPSSSEIIRHPLAAVPHTPGLLSPVKGLRHENSLPNFPQPFPSTAASSRHMRPGRLHSAHKLAKCHHPLPLFSSHSTLSHSSNKTSESRSISATTLDVTALHSSLNLTSFPDSCTSTSTGISCISNIQKRPNIFNLLESKKCADSPITASESAKSKPVDFISGDNSSSIIQFHRFTPTPASSSNVFGVVETNSVRVLNLGDLEDSLPGLQTPGLSESFSPDADFFLPPEQQLPNFNCGVPDPCFGNGDSGSLSQFFQSPNTIVPKSERLVDLCFHNNVKFSSLQTSNLGESSSFPNSEPCQSYTSPVPCLNTRDISVAQAMSNTANSSHLATRRMRSLRSHHHANRPTLSEGDDVAPSDADIDQRNRDRSESPIVRATMTRHHHHHRHHHHNSLRTSAENSELSSAAGGTDENLENLPSDCEDCDDCDNLGACGGGCDECDLIEHHSSEEELETLTGSWQRDVNGPPEKRKWSQVARLSLTDSGSSDDEVCVLTTNERPPVQFRSTPPLEVHKPLRTVSPPSKMLGLGSPPTAHCCKTPCQSDSCRNISAGEARLARTAAAAAVAAGGAGGGPEVAVGGTLRAGLTVGDAAGGAAGRAASPRKRHRHTARQLNRPSLDFEKMQQIKNNAVTQWRNSGELSLSFC</sequence>
<feature type="compositionally biased region" description="Basic and acidic residues" evidence="1">
    <location>
        <begin position="549"/>
        <end position="558"/>
    </location>
</feature>
<keyword evidence="2" id="KW-1185">Reference proteome</keyword>
<feature type="compositionally biased region" description="Acidic residues" evidence="1">
    <location>
        <begin position="35"/>
        <end position="66"/>
    </location>
</feature>
<dbReference type="PANTHER" id="PTHR41142">
    <property type="entry name" value="SI:DKEY-16J16.4"/>
    <property type="match status" value="1"/>
</dbReference>